<keyword evidence="2" id="KW-0472">Membrane</keyword>
<dbReference type="Gene3D" id="3.40.1690.10">
    <property type="entry name" value="secretion proteins EscU"/>
    <property type="match status" value="1"/>
</dbReference>
<keyword evidence="2" id="KW-0812">Transmembrane</keyword>
<gene>
    <name evidence="3" type="ORF">AQZ52_17565</name>
</gene>
<dbReference type="GO" id="GO:0009306">
    <property type="term" value="P:protein secretion"/>
    <property type="evidence" value="ECO:0007669"/>
    <property type="project" value="InterPro"/>
</dbReference>
<dbReference type="EMBL" id="LLZS01000011">
    <property type="protein sequence ID" value="KUR69909.1"/>
    <property type="molecule type" value="Genomic_DNA"/>
</dbReference>
<sequence>MAQEGQEQNRTEEATPFKLRKAREKGQVAKGMDLGFVASLAGIAIFAAVAGERMFANLATIARTTMIDGMRAVGNPRSVEVLAAGAIWPSVRPVVLFGGTLMALVLFVEIVQLRGLMFSTTPLKPDFSRLNPAQGLKRIFSMKMLKEAGKSIAKMVVYSVAAILAIRQAVSTNELTMTDAAHVVAALQHAGTKLVYIFLLIAIPFAALDQVLARGSFATQMRMSRREVTREVREREGDPRIKSKRKQLHASFVKQSKGLANLSGSDMLIVNPVHFAVALKYRPAEMDAPVVTAKGADRHAAQLKARAIQLGIPVFEVPELARTLFASTAMDQAVPSDTFHAIADLYFKLQPGRTAKT</sequence>
<dbReference type="SUPFAM" id="SSF160544">
    <property type="entry name" value="EscU C-terminal domain-like"/>
    <property type="match status" value="1"/>
</dbReference>
<feature type="transmembrane region" description="Helical" evidence="2">
    <location>
        <begin position="94"/>
        <end position="111"/>
    </location>
</feature>
<keyword evidence="2" id="KW-1133">Transmembrane helix</keyword>
<dbReference type="Pfam" id="PF01312">
    <property type="entry name" value="Bac_export_2"/>
    <property type="match status" value="1"/>
</dbReference>
<dbReference type="InterPro" id="IPR029025">
    <property type="entry name" value="T3SS_substrate_exporter_C"/>
</dbReference>
<feature type="transmembrane region" description="Helical" evidence="2">
    <location>
        <begin position="28"/>
        <end position="50"/>
    </location>
</feature>
<evidence type="ECO:0000313" key="3">
    <source>
        <dbReference type="EMBL" id="KUR69909.1"/>
    </source>
</evidence>
<dbReference type="PANTHER" id="PTHR30531:SF12">
    <property type="entry name" value="FLAGELLAR BIOSYNTHETIC PROTEIN FLHB"/>
    <property type="match status" value="1"/>
</dbReference>
<dbReference type="OrthoDB" id="9807950at2"/>
<comment type="caution">
    <text evidence="3">The sequence shown here is derived from an EMBL/GenBank/DDBJ whole genome shotgun (WGS) entry which is preliminary data.</text>
</comment>
<dbReference type="GO" id="GO:0005886">
    <property type="term" value="C:plasma membrane"/>
    <property type="evidence" value="ECO:0007669"/>
    <property type="project" value="TreeGrafter"/>
</dbReference>
<proteinExistence type="inferred from homology"/>
<evidence type="ECO:0000256" key="1">
    <source>
        <dbReference type="ARBA" id="ARBA00010690"/>
    </source>
</evidence>
<dbReference type="STRING" id="1117702.AQZ52_17565"/>
<dbReference type="Proteomes" id="UP000058012">
    <property type="component" value="Unassembled WGS sequence"/>
</dbReference>
<dbReference type="PRINTS" id="PR00950">
    <property type="entry name" value="TYPE3IMSPROT"/>
</dbReference>
<evidence type="ECO:0008006" key="5">
    <source>
        <dbReference type="Google" id="ProtNLM"/>
    </source>
</evidence>
<dbReference type="AlphaFoldDB" id="A0A117US91"/>
<name>A0A117US91_9SPHN</name>
<organism evidence="3 4">
    <name type="scientific">Novosphingobium fuchskuhlense</name>
    <dbReference type="NCBI Taxonomy" id="1117702"/>
    <lineage>
        <taxon>Bacteria</taxon>
        <taxon>Pseudomonadati</taxon>
        <taxon>Pseudomonadota</taxon>
        <taxon>Alphaproteobacteria</taxon>
        <taxon>Sphingomonadales</taxon>
        <taxon>Sphingomonadaceae</taxon>
        <taxon>Novosphingobium</taxon>
    </lineage>
</organism>
<comment type="similarity">
    <text evidence="1">Belongs to the type III secretion exporter family.</text>
</comment>
<protein>
    <recommendedName>
        <fullName evidence="5">Flagellar biosynthesis protein FlhB</fullName>
    </recommendedName>
</protein>
<feature type="transmembrane region" description="Helical" evidence="2">
    <location>
        <begin position="194"/>
        <end position="213"/>
    </location>
</feature>
<keyword evidence="4" id="KW-1185">Reference proteome</keyword>
<evidence type="ECO:0000256" key="2">
    <source>
        <dbReference type="SAM" id="Phobius"/>
    </source>
</evidence>
<reference evidence="3 4" key="1">
    <citation type="submission" date="2015-10" db="EMBL/GenBank/DDBJ databases">
        <title>Draft genome sequence of Novosphingobium fuchskuhlense DSM 25065 isolated from a surface water sample of the southwest basin of Lake Grosse Fuchskuhle.</title>
        <authorList>
            <person name="Ruckert C."/>
            <person name="Winkler A."/>
            <person name="Glaeser J."/>
            <person name="Grossart H.-P."/>
            <person name="Kalinowski J."/>
            <person name="Glaeser S."/>
        </authorList>
    </citation>
    <scope>NUCLEOTIDE SEQUENCE [LARGE SCALE GENOMIC DNA]</scope>
    <source>
        <strain evidence="3 4">FNE08-7</strain>
    </source>
</reference>
<evidence type="ECO:0000313" key="4">
    <source>
        <dbReference type="Proteomes" id="UP000058012"/>
    </source>
</evidence>
<dbReference type="PANTHER" id="PTHR30531">
    <property type="entry name" value="FLAGELLAR BIOSYNTHETIC PROTEIN FLHB"/>
    <property type="match status" value="1"/>
</dbReference>
<dbReference type="InterPro" id="IPR006135">
    <property type="entry name" value="T3SS_substrate_exporter"/>
</dbReference>
<dbReference type="RefSeq" id="WP_067914257.1">
    <property type="nucleotide sequence ID" value="NZ_KQ954247.1"/>
</dbReference>
<accession>A0A117US91</accession>